<gene>
    <name evidence="1" type="ORF">GGD46_003790</name>
</gene>
<dbReference type="AlphaFoldDB" id="A0A7X0ISR7"/>
<comment type="caution">
    <text evidence="1">The sequence shown here is derived from an EMBL/GenBank/DDBJ whole genome shotgun (WGS) entry which is preliminary data.</text>
</comment>
<evidence type="ECO:0000313" key="1">
    <source>
        <dbReference type="EMBL" id="MBB6486495.1"/>
    </source>
</evidence>
<organism evidence="1 2">
    <name type="scientific">Rhizobium lusitanum</name>
    <dbReference type="NCBI Taxonomy" id="293958"/>
    <lineage>
        <taxon>Bacteria</taxon>
        <taxon>Pseudomonadati</taxon>
        <taxon>Pseudomonadota</taxon>
        <taxon>Alphaproteobacteria</taxon>
        <taxon>Hyphomicrobiales</taxon>
        <taxon>Rhizobiaceae</taxon>
        <taxon>Rhizobium/Agrobacterium group</taxon>
        <taxon>Rhizobium</taxon>
    </lineage>
</organism>
<reference evidence="1 2" key="1">
    <citation type="submission" date="2020-08" db="EMBL/GenBank/DDBJ databases">
        <title>Genomic Encyclopedia of Type Strains, Phase IV (KMG-V): Genome sequencing to study the core and pangenomes of soil and plant-associated prokaryotes.</title>
        <authorList>
            <person name="Whitman W."/>
        </authorList>
    </citation>
    <scope>NUCLEOTIDE SEQUENCE [LARGE SCALE GENOMIC DNA]</scope>
    <source>
        <strain evidence="1 2">SEMIA 4060</strain>
    </source>
</reference>
<dbReference type="EMBL" id="JACHBG010000008">
    <property type="protein sequence ID" value="MBB6486495.1"/>
    <property type="molecule type" value="Genomic_DNA"/>
</dbReference>
<protein>
    <submittedName>
        <fullName evidence="1">Uncharacterized protein</fullName>
    </submittedName>
</protein>
<name>A0A7X0ISR7_9HYPH</name>
<proteinExistence type="predicted"/>
<accession>A0A7X0ISR7</accession>
<evidence type="ECO:0000313" key="2">
    <source>
        <dbReference type="Proteomes" id="UP000565576"/>
    </source>
</evidence>
<dbReference type="Proteomes" id="UP000565576">
    <property type="component" value="Unassembled WGS sequence"/>
</dbReference>
<sequence length="65" mass="7563">MLKSKGGRFGRLLCVYGKILSLQPRYKDIFMSLFVLFFEAEANIKCRDFCSLRGIPHARELSVYE</sequence>